<evidence type="ECO:0000313" key="5">
    <source>
        <dbReference type="Proteomes" id="UP000011761"/>
    </source>
</evidence>
<dbReference type="SMART" id="SM00198">
    <property type="entry name" value="SCP"/>
    <property type="match status" value="1"/>
</dbReference>
<dbReference type="PANTHER" id="PTHR10334">
    <property type="entry name" value="CYSTEINE-RICH SECRETORY PROTEIN-RELATED"/>
    <property type="match status" value="1"/>
</dbReference>
<feature type="compositionally biased region" description="Low complexity" evidence="1">
    <location>
        <begin position="82"/>
        <end position="103"/>
    </location>
</feature>
<dbReference type="eggNOG" id="KOG3017">
    <property type="taxonomic scope" value="Eukaryota"/>
</dbReference>
<reference evidence="4 5" key="1">
    <citation type="journal article" date="2012" name="PLoS Pathog.">
        <title>Diverse lifestyles and strategies of plant pathogenesis encoded in the genomes of eighteen Dothideomycetes fungi.</title>
        <authorList>
            <person name="Ohm R.A."/>
            <person name="Feau N."/>
            <person name="Henrissat B."/>
            <person name="Schoch C.L."/>
            <person name="Horwitz B.A."/>
            <person name="Barry K.W."/>
            <person name="Condon B.J."/>
            <person name="Copeland A.C."/>
            <person name="Dhillon B."/>
            <person name="Glaser F."/>
            <person name="Hesse C.N."/>
            <person name="Kosti I."/>
            <person name="LaButti K."/>
            <person name="Lindquist E.A."/>
            <person name="Lucas S."/>
            <person name="Salamov A.A."/>
            <person name="Bradshaw R.E."/>
            <person name="Ciuffetti L."/>
            <person name="Hamelin R.C."/>
            <person name="Kema G.H.J."/>
            <person name="Lawrence C."/>
            <person name="Scott J.A."/>
            <person name="Spatafora J.W."/>
            <person name="Turgeon B.G."/>
            <person name="de Wit P.J.G.M."/>
            <person name="Zhong S."/>
            <person name="Goodwin S.B."/>
            <person name="Grigoriev I.V."/>
        </authorList>
    </citation>
    <scope>NUCLEOTIDE SEQUENCE [LARGE SCALE GENOMIC DNA]</scope>
    <source>
        <strain evidence="4 5">UAMH 10762</strain>
    </source>
</reference>
<feature type="compositionally biased region" description="Polar residues" evidence="1">
    <location>
        <begin position="104"/>
        <end position="114"/>
    </location>
</feature>
<dbReference type="CDD" id="cd05380">
    <property type="entry name" value="CAP_euk"/>
    <property type="match status" value="1"/>
</dbReference>
<feature type="domain" description="SCP" evidence="3">
    <location>
        <begin position="214"/>
        <end position="357"/>
    </location>
</feature>
<dbReference type="InterPro" id="IPR018244">
    <property type="entry name" value="Allrgn_V5/Tpx1_CS"/>
</dbReference>
<dbReference type="PROSITE" id="PS01009">
    <property type="entry name" value="CRISP_1"/>
    <property type="match status" value="1"/>
</dbReference>
<sequence length="388" mass="39841">MHTAILAAAFVATALAVPYHNHHQRDVVYDYNTITVTDVVYVTASGSAPSSSATSDAADSSAATSSSTAAYRGFHQSRYSRSRAGVTTTTSTSSVQATTSSSTIDVPTSTLVAETTSSAQAPTTSSTQAPTTSSTPAPTTSSTPAPTTSSTQAPSSTQTPSSTQAPTTTASPSTTQQPSSTSTSTTSQAPTTSIAASSSTQAAASSVPSLASDSYQDVAVYHHNIHRVNHSAPNIVWDTGLANTAAIIASSCNYSHNTDVNGGGYGQNIAAGVNAENISLIITELFYNGEVNWFDGLYNVAQPNMTNFEHWGHFSQIVWKSTTSIGCATQMCSNLINFGTDSSFTVCNYGPPGNFANEYGDNIGTPLNNPTASWNTGGLPASGATGSN</sequence>
<accession>M2MIU9</accession>
<dbReference type="InterPro" id="IPR035940">
    <property type="entry name" value="CAP_sf"/>
</dbReference>
<dbReference type="Proteomes" id="UP000011761">
    <property type="component" value="Unassembled WGS sequence"/>
</dbReference>
<dbReference type="OrthoDB" id="337038at2759"/>
<dbReference type="Pfam" id="PF00188">
    <property type="entry name" value="CAP"/>
    <property type="match status" value="1"/>
</dbReference>
<dbReference type="HOGENOM" id="CLU_035730_5_0_1"/>
<evidence type="ECO:0000256" key="2">
    <source>
        <dbReference type="SAM" id="SignalP"/>
    </source>
</evidence>
<feature type="signal peptide" evidence="2">
    <location>
        <begin position="1"/>
        <end position="16"/>
    </location>
</feature>
<keyword evidence="5" id="KW-1185">Reference proteome</keyword>
<feature type="compositionally biased region" description="Low complexity" evidence="1">
    <location>
        <begin position="115"/>
        <end position="200"/>
    </location>
</feature>
<dbReference type="STRING" id="717646.M2MIU9"/>
<organism evidence="4 5">
    <name type="scientific">Baudoinia panamericana (strain UAMH 10762)</name>
    <name type="common">Angels' share fungus</name>
    <name type="synonym">Baudoinia compniacensis (strain UAMH 10762)</name>
    <dbReference type="NCBI Taxonomy" id="717646"/>
    <lineage>
        <taxon>Eukaryota</taxon>
        <taxon>Fungi</taxon>
        <taxon>Dikarya</taxon>
        <taxon>Ascomycota</taxon>
        <taxon>Pezizomycotina</taxon>
        <taxon>Dothideomycetes</taxon>
        <taxon>Dothideomycetidae</taxon>
        <taxon>Mycosphaerellales</taxon>
        <taxon>Teratosphaeriaceae</taxon>
        <taxon>Baudoinia</taxon>
    </lineage>
</organism>
<dbReference type="SUPFAM" id="SSF55797">
    <property type="entry name" value="PR-1-like"/>
    <property type="match status" value="1"/>
</dbReference>
<gene>
    <name evidence="4" type="ORF">BAUCODRAFT_148171</name>
</gene>
<proteinExistence type="predicted"/>
<dbReference type="GO" id="GO:0005576">
    <property type="term" value="C:extracellular region"/>
    <property type="evidence" value="ECO:0007669"/>
    <property type="project" value="InterPro"/>
</dbReference>
<evidence type="ECO:0000313" key="4">
    <source>
        <dbReference type="EMBL" id="EMC96586.1"/>
    </source>
</evidence>
<dbReference type="Gene3D" id="3.40.33.10">
    <property type="entry name" value="CAP"/>
    <property type="match status" value="1"/>
</dbReference>
<dbReference type="RefSeq" id="XP_007676589.1">
    <property type="nucleotide sequence ID" value="XM_007678399.1"/>
</dbReference>
<name>M2MIU9_BAUPA</name>
<keyword evidence="2" id="KW-0732">Signal</keyword>
<feature type="chain" id="PRO_5004021169" description="SCP domain-containing protein" evidence="2">
    <location>
        <begin position="17"/>
        <end position="388"/>
    </location>
</feature>
<dbReference type="GeneID" id="19108831"/>
<dbReference type="FunFam" id="3.40.33.10:FF:000018">
    <property type="entry name" value="SCP-like extracellular protein, putative"/>
    <property type="match status" value="1"/>
</dbReference>
<feature type="region of interest" description="Disordered" evidence="1">
    <location>
        <begin position="47"/>
        <end position="200"/>
    </location>
</feature>
<dbReference type="OMA" id="YEAKPMP"/>
<dbReference type="InterPro" id="IPR014044">
    <property type="entry name" value="CAP_dom"/>
</dbReference>
<dbReference type="KEGG" id="bcom:BAUCODRAFT_148171"/>
<dbReference type="InterPro" id="IPR001283">
    <property type="entry name" value="CRISP-related"/>
</dbReference>
<feature type="compositionally biased region" description="Low complexity" evidence="1">
    <location>
        <begin position="47"/>
        <end position="70"/>
    </location>
</feature>
<protein>
    <recommendedName>
        <fullName evidence="3">SCP domain-containing protein</fullName>
    </recommendedName>
</protein>
<dbReference type="AlphaFoldDB" id="M2MIU9"/>
<dbReference type="EMBL" id="KB445555">
    <property type="protein sequence ID" value="EMC96586.1"/>
    <property type="molecule type" value="Genomic_DNA"/>
</dbReference>
<evidence type="ECO:0000256" key="1">
    <source>
        <dbReference type="SAM" id="MobiDB-lite"/>
    </source>
</evidence>
<evidence type="ECO:0000259" key="3">
    <source>
        <dbReference type="SMART" id="SM00198"/>
    </source>
</evidence>